<dbReference type="GeneID" id="83695547"/>
<sequence length="318" mass="33586">MSLRPGEFYGHVTVTAPGRINLTTEVGQQLSPFYHQLATISLAISLSDEVVAVARDDEHITVSISDSSRGILDPADIPDDHSNVVFQAADLLRRRLQLEPETHGVDLYLTKDLPLAGGVGGRAADAAAALMACAALWDLHLSRRDLAQLGTEISTQVPFAILGGAAVGMERGDVLSPILTRASLNLVIVPAFSVYAPREVYANLASLREEGIQPQRECAAIDPELLDALTRGDVETIALLMHNDLQAAAVSLLPELSDVLDIGMQEGALAAMICGAGPTVMFLARNADDATQLASRVEERCGIASIPISAPGSGARIL</sequence>
<evidence type="ECO:0000256" key="2">
    <source>
        <dbReference type="ARBA" id="ARBA00012052"/>
    </source>
</evidence>
<comment type="similarity">
    <text evidence="1 9">Belongs to the GHMP kinase family. IspE subfamily.</text>
</comment>
<dbReference type="RefSeq" id="WP_110123404.1">
    <property type="nucleotide sequence ID" value="NZ_CP122562.1"/>
</dbReference>
<dbReference type="GO" id="GO:0016114">
    <property type="term" value="P:terpenoid biosynthetic process"/>
    <property type="evidence" value="ECO:0007669"/>
    <property type="project" value="InterPro"/>
</dbReference>
<dbReference type="InterPro" id="IPR004424">
    <property type="entry name" value="IspE"/>
</dbReference>
<dbReference type="Pfam" id="PF08544">
    <property type="entry name" value="GHMP_kinases_C"/>
    <property type="match status" value="1"/>
</dbReference>
<dbReference type="SUPFAM" id="SSF54211">
    <property type="entry name" value="Ribosomal protein S5 domain 2-like"/>
    <property type="match status" value="1"/>
</dbReference>
<protein>
    <recommendedName>
        <fullName evidence="3 9">4-diphosphocytidyl-2-C-methyl-D-erythritol kinase</fullName>
        <shortName evidence="9">CMK</shortName>
        <ecNumber evidence="2 9">2.7.1.148</ecNumber>
    </recommendedName>
    <alternativeName>
        <fullName evidence="8 9">4-(cytidine-5'-diphospho)-2-C-methyl-D-erythritol kinase</fullName>
    </alternativeName>
</protein>
<dbReference type="GO" id="GO:0050515">
    <property type="term" value="F:4-(cytidine 5'-diphospho)-2-C-methyl-D-erythritol kinase activity"/>
    <property type="evidence" value="ECO:0007669"/>
    <property type="project" value="UniProtKB-UniRule"/>
</dbReference>
<evidence type="ECO:0000256" key="9">
    <source>
        <dbReference type="HAMAP-Rule" id="MF_00061"/>
    </source>
</evidence>
<dbReference type="InterPro" id="IPR014721">
    <property type="entry name" value="Ribsml_uS5_D2-typ_fold_subgr"/>
</dbReference>
<dbReference type="Pfam" id="PF00288">
    <property type="entry name" value="GHMP_kinases_N"/>
    <property type="match status" value="1"/>
</dbReference>
<dbReference type="AlphaFoldDB" id="A0AAJ6AR00"/>
<feature type="domain" description="GHMP kinase C-terminal" evidence="11">
    <location>
        <begin position="226"/>
        <end position="301"/>
    </location>
</feature>
<reference evidence="12 13" key="1">
    <citation type="submission" date="2023-03" db="EMBL/GenBank/DDBJ databases">
        <title>Complete genome sequences of several Auritidibacter ignavus strains isolated from ear infections.</title>
        <authorList>
            <person name="Baehr T."/>
            <person name="Baumhoegger A.M."/>
        </authorList>
    </citation>
    <scope>NUCLEOTIDE SEQUENCE [LARGE SCALE GENOMIC DNA]</scope>
    <source>
        <strain evidence="12 13">BABAE-6</strain>
    </source>
</reference>
<evidence type="ECO:0000313" key="12">
    <source>
        <dbReference type="EMBL" id="WGH94314.1"/>
    </source>
</evidence>
<keyword evidence="13" id="KW-1185">Reference proteome</keyword>
<evidence type="ECO:0000313" key="13">
    <source>
        <dbReference type="Proteomes" id="UP001224674"/>
    </source>
</evidence>
<dbReference type="InterPro" id="IPR006204">
    <property type="entry name" value="GHMP_kinase_N_dom"/>
</dbReference>
<dbReference type="Gene3D" id="3.30.230.10">
    <property type="match status" value="1"/>
</dbReference>
<dbReference type="PANTHER" id="PTHR43527:SF2">
    <property type="entry name" value="4-DIPHOSPHOCYTIDYL-2-C-METHYL-D-ERYTHRITOL KINASE, CHLOROPLASTIC"/>
    <property type="match status" value="1"/>
</dbReference>
<gene>
    <name evidence="9" type="primary">ispE</name>
    <name evidence="12" type="ORF">QDX21_05875</name>
</gene>
<keyword evidence="6 9" id="KW-0418">Kinase</keyword>
<organism evidence="12 13">
    <name type="scientific">Auritidibacter ignavus</name>
    <dbReference type="NCBI Taxonomy" id="678932"/>
    <lineage>
        <taxon>Bacteria</taxon>
        <taxon>Bacillati</taxon>
        <taxon>Actinomycetota</taxon>
        <taxon>Actinomycetes</taxon>
        <taxon>Micrococcales</taxon>
        <taxon>Micrococcaceae</taxon>
        <taxon>Auritidibacter</taxon>
    </lineage>
</organism>
<keyword evidence="4 9" id="KW-0808">Transferase</keyword>
<proteinExistence type="inferred from homology"/>
<dbReference type="InterPro" id="IPR020568">
    <property type="entry name" value="Ribosomal_Su5_D2-typ_SF"/>
</dbReference>
<dbReference type="PANTHER" id="PTHR43527">
    <property type="entry name" value="4-DIPHOSPHOCYTIDYL-2-C-METHYL-D-ERYTHRITOL KINASE, CHLOROPLASTIC"/>
    <property type="match status" value="1"/>
</dbReference>
<dbReference type="EC" id="2.7.1.148" evidence="2 9"/>
<evidence type="ECO:0000256" key="3">
    <source>
        <dbReference type="ARBA" id="ARBA00017473"/>
    </source>
</evidence>
<comment type="function">
    <text evidence="9">Catalyzes the phosphorylation of the position 2 hydroxy group of 4-diphosphocytidyl-2C-methyl-D-erythritol.</text>
</comment>
<dbReference type="EMBL" id="CP122566">
    <property type="protein sequence ID" value="WGH94314.1"/>
    <property type="molecule type" value="Genomic_DNA"/>
</dbReference>
<feature type="domain" description="GHMP kinase N-terminal" evidence="10">
    <location>
        <begin position="83"/>
        <end position="164"/>
    </location>
</feature>
<evidence type="ECO:0000256" key="1">
    <source>
        <dbReference type="ARBA" id="ARBA00009684"/>
    </source>
</evidence>
<dbReference type="Proteomes" id="UP001224674">
    <property type="component" value="Chromosome"/>
</dbReference>
<keyword evidence="5 9" id="KW-0547">Nucleotide-binding</keyword>
<accession>A0AAJ6AR00</accession>
<comment type="catalytic activity">
    <reaction evidence="9">
        <text>4-CDP-2-C-methyl-D-erythritol + ATP = 4-CDP-2-C-methyl-D-erythritol 2-phosphate + ADP + H(+)</text>
        <dbReference type="Rhea" id="RHEA:18437"/>
        <dbReference type="ChEBI" id="CHEBI:15378"/>
        <dbReference type="ChEBI" id="CHEBI:30616"/>
        <dbReference type="ChEBI" id="CHEBI:57823"/>
        <dbReference type="ChEBI" id="CHEBI:57919"/>
        <dbReference type="ChEBI" id="CHEBI:456216"/>
        <dbReference type="EC" id="2.7.1.148"/>
    </reaction>
</comment>
<dbReference type="Gene3D" id="3.30.70.890">
    <property type="entry name" value="GHMP kinase, C-terminal domain"/>
    <property type="match status" value="1"/>
</dbReference>
<dbReference type="PIRSF" id="PIRSF010376">
    <property type="entry name" value="IspE"/>
    <property type="match status" value="1"/>
</dbReference>
<dbReference type="InterPro" id="IPR013750">
    <property type="entry name" value="GHMP_kinase_C_dom"/>
</dbReference>
<evidence type="ECO:0000256" key="7">
    <source>
        <dbReference type="ARBA" id="ARBA00022840"/>
    </source>
</evidence>
<evidence type="ECO:0000256" key="4">
    <source>
        <dbReference type="ARBA" id="ARBA00022679"/>
    </source>
</evidence>
<dbReference type="GO" id="GO:0005524">
    <property type="term" value="F:ATP binding"/>
    <property type="evidence" value="ECO:0007669"/>
    <property type="project" value="UniProtKB-UniRule"/>
</dbReference>
<evidence type="ECO:0000259" key="11">
    <source>
        <dbReference type="Pfam" id="PF08544"/>
    </source>
</evidence>
<evidence type="ECO:0000256" key="8">
    <source>
        <dbReference type="ARBA" id="ARBA00032554"/>
    </source>
</evidence>
<comment type="caution">
    <text evidence="9">Lacks conserved residue(s) required for the propagation of feature annotation.</text>
</comment>
<dbReference type="HAMAP" id="MF_00061">
    <property type="entry name" value="IspE"/>
    <property type="match status" value="1"/>
</dbReference>
<keyword evidence="7 9" id="KW-0067">ATP-binding</keyword>
<evidence type="ECO:0000256" key="6">
    <source>
        <dbReference type="ARBA" id="ARBA00022777"/>
    </source>
</evidence>
<evidence type="ECO:0000259" key="10">
    <source>
        <dbReference type="Pfam" id="PF00288"/>
    </source>
</evidence>
<dbReference type="GO" id="GO:0019288">
    <property type="term" value="P:isopentenyl diphosphate biosynthetic process, methylerythritol 4-phosphate pathway"/>
    <property type="evidence" value="ECO:0007669"/>
    <property type="project" value="UniProtKB-UniRule"/>
</dbReference>
<comment type="pathway">
    <text evidence="9">Isoprenoid biosynthesis; isopentenyl diphosphate biosynthesis via DXP pathway; isopentenyl diphosphate from 1-deoxy-D-xylulose 5-phosphate: step 3/6.</text>
</comment>
<name>A0AAJ6AR00_9MICC</name>
<keyword evidence="9" id="KW-0414">Isoprene biosynthesis</keyword>
<dbReference type="InterPro" id="IPR036554">
    <property type="entry name" value="GHMP_kinase_C_sf"/>
</dbReference>
<evidence type="ECO:0000256" key="5">
    <source>
        <dbReference type="ARBA" id="ARBA00022741"/>
    </source>
</evidence>
<dbReference type="SUPFAM" id="SSF55060">
    <property type="entry name" value="GHMP Kinase, C-terminal domain"/>
    <property type="match status" value="1"/>
</dbReference>